<dbReference type="PROSITE" id="PS50931">
    <property type="entry name" value="HTH_LYSR"/>
    <property type="match status" value="1"/>
</dbReference>
<organism evidence="5 6">
    <name type="scientific">Lactiplantibacillus daowaiensis</name>
    <dbReference type="NCBI Taxonomy" id="2559918"/>
    <lineage>
        <taxon>Bacteria</taxon>
        <taxon>Bacillati</taxon>
        <taxon>Bacillota</taxon>
        <taxon>Bacilli</taxon>
        <taxon>Lactobacillales</taxon>
        <taxon>Lactobacillaceae</taxon>
        <taxon>Lactiplantibacillus</taxon>
    </lineage>
</organism>
<name>A0ABW1RYG6_9LACO</name>
<dbReference type="InterPro" id="IPR036390">
    <property type="entry name" value="WH_DNA-bd_sf"/>
</dbReference>
<proteinExistence type="inferred from homology"/>
<dbReference type="Pfam" id="PF00126">
    <property type="entry name" value="HTH_1"/>
    <property type="match status" value="1"/>
</dbReference>
<evidence type="ECO:0000259" key="4">
    <source>
        <dbReference type="PROSITE" id="PS50931"/>
    </source>
</evidence>
<keyword evidence="6" id="KW-1185">Reference proteome</keyword>
<reference evidence="6" key="1">
    <citation type="journal article" date="2019" name="Int. J. Syst. Evol. Microbiol.">
        <title>The Global Catalogue of Microorganisms (GCM) 10K type strain sequencing project: providing services to taxonomists for standard genome sequencing and annotation.</title>
        <authorList>
            <consortium name="The Broad Institute Genomics Platform"/>
            <consortium name="The Broad Institute Genome Sequencing Center for Infectious Disease"/>
            <person name="Wu L."/>
            <person name="Ma J."/>
        </authorList>
    </citation>
    <scope>NUCLEOTIDE SEQUENCE [LARGE SCALE GENOMIC DNA]</scope>
    <source>
        <strain evidence="6">CCM 8933</strain>
    </source>
</reference>
<keyword evidence="2" id="KW-0805">Transcription regulation</keyword>
<protein>
    <submittedName>
        <fullName evidence="5">LysR family transcriptional regulator</fullName>
    </submittedName>
</protein>
<evidence type="ECO:0000256" key="2">
    <source>
        <dbReference type="ARBA" id="ARBA00023015"/>
    </source>
</evidence>
<feature type="domain" description="HTH lysR-type" evidence="4">
    <location>
        <begin position="1"/>
        <end position="60"/>
    </location>
</feature>
<dbReference type="InterPro" id="IPR000847">
    <property type="entry name" value="LysR_HTH_N"/>
</dbReference>
<evidence type="ECO:0000313" key="5">
    <source>
        <dbReference type="EMBL" id="MFC6180570.1"/>
    </source>
</evidence>
<dbReference type="EMBL" id="JBHSSC010000013">
    <property type="protein sequence ID" value="MFC6180570.1"/>
    <property type="molecule type" value="Genomic_DNA"/>
</dbReference>
<sequence>MNYNLMPVKYFVDVVQTHGFGSAAKRNYVSETAVSSAISKLEAALGHKLLNRAAGQFSLTPVGEQFYQRAVEILNAYNEIWRHPDTHPEQLVRIHFLQGLAADAAEFANQLPARTHINFDEEAFNHSISRLIKGDYDLLIGFELAFLNNAKLKTVPLKTINFDLLFNATAVATQSADLQTLARQSTFYLQYWQSTGISDIQAAMLKAYRQADWDFQQVAGVNSFAAACLNVNFRGGLTMVPENFEIPANCENIYRYAPAHLRQAFKVVIAMNRTANPELVKLVMRAIS</sequence>
<dbReference type="RefSeq" id="WP_137629460.1">
    <property type="nucleotide sequence ID" value="NZ_BJDJ01000023.1"/>
</dbReference>
<evidence type="ECO:0000313" key="6">
    <source>
        <dbReference type="Proteomes" id="UP001596282"/>
    </source>
</evidence>
<comment type="similarity">
    <text evidence="1">Belongs to the LysR transcriptional regulatory family.</text>
</comment>
<evidence type="ECO:0000256" key="1">
    <source>
        <dbReference type="ARBA" id="ARBA00009437"/>
    </source>
</evidence>
<dbReference type="Gene3D" id="1.10.10.10">
    <property type="entry name" value="Winged helix-like DNA-binding domain superfamily/Winged helix DNA-binding domain"/>
    <property type="match status" value="1"/>
</dbReference>
<keyword evidence="3" id="KW-0804">Transcription</keyword>
<comment type="caution">
    <text evidence="5">The sequence shown here is derived from an EMBL/GenBank/DDBJ whole genome shotgun (WGS) entry which is preliminary data.</text>
</comment>
<dbReference type="PANTHER" id="PTHR30126">
    <property type="entry name" value="HTH-TYPE TRANSCRIPTIONAL REGULATOR"/>
    <property type="match status" value="1"/>
</dbReference>
<dbReference type="Proteomes" id="UP001596282">
    <property type="component" value="Unassembled WGS sequence"/>
</dbReference>
<evidence type="ECO:0000256" key="3">
    <source>
        <dbReference type="ARBA" id="ARBA00023163"/>
    </source>
</evidence>
<dbReference type="InterPro" id="IPR036388">
    <property type="entry name" value="WH-like_DNA-bd_sf"/>
</dbReference>
<dbReference type="SUPFAM" id="SSF46785">
    <property type="entry name" value="Winged helix' DNA-binding domain"/>
    <property type="match status" value="1"/>
</dbReference>
<accession>A0ABW1RYG6</accession>
<gene>
    <name evidence="5" type="ORF">ACFP5Y_04960</name>
</gene>